<evidence type="ECO:0000313" key="1">
    <source>
        <dbReference type="EMBL" id="RZE27806.1"/>
    </source>
</evidence>
<dbReference type="EMBL" id="PKLL01000004">
    <property type="protein sequence ID" value="RZE27806.1"/>
    <property type="molecule type" value="Genomic_DNA"/>
</dbReference>
<accession>A0A8G1ZVM0</accession>
<dbReference type="Proteomes" id="UP000292693">
    <property type="component" value="Unassembled WGS sequence"/>
</dbReference>
<sequence>MKPVGELGRWRVARAPGLRFSLGGACGDSGVRTAGPGRLPGEEASAVANAFALNLFATNMFVTVKW</sequence>
<dbReference type="AlphaFoldDB" id="A0A8G1ZVM0"/>
<evidence type="ECO:0000313" key="2">
    <source>
        <dbReference type="Proteomes" id="UP000292693"/>
    </source>
</evidence>
<comment type="caution">
    <text evidence="1">The sequence shown here is derived from an EMBL/GenBank/DDBJ whole genome shotgun (WGS) entry which is preliminary data.</text>
</comment>
<name>A0A8G1ZVM0_9ACTN</name>
<gene>
    <name evidence="1" type="ORF">C0Q92_05160</name>
</gene>
<organism evidence="1 2">
    <name type="scientific">Streptomyces albidoflavus</name>
    <dbReference type="NCBI Taxonomy" id="1886"/>
    <lineage>
        <taxon>Bacteria</taxon>
        <taxon>Bacillati</taxon>
        <taxon>Actinomycetota</taxon>
        <taxon>Actinomycetes</taxon>
        <taxon>Kitasatosporales</taxon>
        <taxon>Streptomycetaceae</taxon>
        <taxon>Streptomyces</taxon>
        <taxon>Streptomyces albidoflavus group</taxon>
    </lineage>
</organism>
<proteinExistence type="predicted"/>
<protein>
    <submittedName>
        <fullName evidence="1">Uncharacterized protein</fullName>
    </submittedName>
</protein>
<reference evidence="1 2" key="1">
    <citation type="submission" date="2017-12" db="EMBL/GenBank/DDBJ databases">
        <title>Population genomics insights into the ecological differentiation and adaptive evolution in streptomycetes.</title>
        <authorList>
            <person name="Li Y."/>
            <person name="Huang Y."/>
        </authorList>
    </citation>
    <scope>NUCLEOTIDE SEQUENCE [LARGE SCALE GENOMIC DNA]</scope>
    <source>
        <strain evidence="1 2">NBRC 100770</strain>
    </source>
</reference>